<dbReference type="PANTHER" id="PTHR30383:SF29">
    <property type="entry name" value="SGNH HYDROLASE-TYPE ESTERASE DOMAIN-CONTAINING PROTEIN"/>
    <property type="match status" value="1"/>
</dbReference>
<feature type="domain" description="SGNH hydrolase-type esterase" evidence="1">
    <location>
        <begin position="6"/>
        <end position="189"/>
    </location>
</feature>
<accession>A0ABS8DH82</accession>
<protein>
    <submittedName>
        <fullName evidence="2">GDSL-type esterase/lipase family protein</fullName>
    </submittedName>
</protein>
<evidence type="ECO:0000259" key="1">
    <source>
        <dbReference type="Pfam" id="PF13472"/>
    </source>
</evidence>
<dbReference type="InterPro" id="IPR051532">
    <property type="entry name" value="Ester_Hydrolysis_Enzymes"/>
</dbReference>
<organism evidence="2 3">
    <name type="scientific">Bariatricus massiliensis</name>
    <dbReference type="NCBI Taxonomy" id="1745713"/>
    <lineage>
        <taxon>Bacteria</taxon>
        <taxon>Bacillati</taxon>
        <taxon>Bacillota</taxon>
        <taxon>Clostridia</taxon>
        <taxon>Lachnospirales</taxon>
        <taxon>Lachnospiraceae</taxon>
        <taxon>Bariatricus</taxon>
    </lineage>
</organism>
<dbReference type="SUPFAM" id="SSF52266">
    <property type="entry name" value="SGNH hydrolase"/>
    <property type="match status" value="1"/>
</dbReference>
<dbReference type="InterPro" id="IPR036514">
    <property type="entry name" value="SGNH_hydro_sf"/>
</dbReference>
<comment type="caution">
    <text evidence="2">The sequence shown here is derived from an EMBL/GenBank/DDBJ whole genome shotgun (WGS) entry which is preliminary data.</text>
</comment>
<evidence type="ECO:0000313" key="2">
    <source>
        <dbReference type="EMBL" id="MCB7387529.1"/>
    </source>
</evidence>
<sequence length="207" mass="23114">MIQVLCYGDSNTWGYQPEKDGRYSWEQRYPGVLSKKLGTEYRVIENGLCGRTTCFDSKTEPYVNGVEEAKVCAMINEPIDIAVIMLGTNDCKDEYCAKAQVIGEGIEKIAETFEKTGAKIIVAAPPILSNLEKSPFYSEFGKGAEEKSKELAACYKRLASRHGWKFLNVGNVVSAGTFDKIHLDVEGHEKLAESVYKMIIGKEEYDE</sequence>
<dbReference type="Gene3D" id="3.40.50.1110">
    <property type="entry name" value="SGNH hydrolase"/>
    <property type="match status" value="1"/>
</dbReference>
<dbReference type="Pfam" id="PF13472">
    <property type="entry name" value="Lipase_GDSL_2"/>
    <property type="match status" value="1"/>
</dbReference>
<proteinExistence type="predicted"/>
<dbReference type="PANTHER" id="PTHR30383">
    <property type="entry name" value="THIOESTERASE 1/PROTEASE 1/LYSOPHOSPHOLIPASE L1"/>
    <property type="match status" value="1"/>
</dbReference>
<name>A0ABS8DH82_9FIRM</name>
<evidence type="ECO:0000313" key="3">
    <source>
        <dbReference type="Proteomes" id="UP001299546"/>
    </source>
</evidence>
<dbReference type="InterPro" id="IPR013830">
    <property type="entry name" value="SGNH_hydro"/>
</dbReference>
<dbReference type="Proteomes" id="UP001299546">
    <property type="component" value="Unassembled WGS sequence"/>
</dbReference>
<dbReference type="EMBL" id="JAJCIS010000004">
    <property type="protein sequence ID" value="MCB7387529.1"/>
    <property type="molecule type" value="Genomic_DNA"/>
</dbReference>
<reference evidence="2 3" key="1">
    <citation type="submission" date="2021-10" db="EMBL/GenBank/DDBJ databases">
        <title>Collection of gut derived symbiotic bacterial strains cultured from healthy donors.</title>
        <authorList>
            <person name="Lin H."/>
            <person name="Littmann E."/>
            <person name="Kohout C."/>
            <person name="Pamer E.G."/>
        </authorList>
    </citation>
    <scope>NUCLEOTIDE SEQUENCE [LARGE SCALE GENOMIC DNA]</scope>
    <source>
        <strain evidence="2 3">DFI.1.165</strain>
    </source>
</reference>
<gene>
    <name evidence="2" type="ORF">LIZ65_09525</name>
</gene>
<keyword evidence="3" id="KW-1185">Reference proteome</keyword>
<dbReference type="RefSeq" id="WP_066737438.1">
    <property type="nucleotide sequence ID" value="NZ_JAJCIQ010000005.1"/>
</dbReference>